<protein>
    <submittedName>
        <fullName evidence="1">Uncharacterized protein</fullName>
    </submittedName>
</protein>
<name>A0A7W7GTG5_9ACTN</name>
<dbReference type="Proteomes" id="UP000546162">
    <property type="component" value="Unassembled WGS sequence"/>
</dbReference>
<keyword evidence="2" id="KW-1185">Reference proteome</keyword>
<dbReference type="AlphaFoldDB" id="A0A7W7GTG5"/>
<dbReference type="EMBL" id="JACHNB010000001">
    <property type="protein sequence ID" value="MBB4737975.1"/>
    <property type="molecule type" value="Genomic_DNA"/>
</dbReference>
<evidence type="ECO:0000313" key="2">
    <source>
        <dbReference type="Proteomes" id="UP000546162"/>
    </source>
</evidence>
<organism evidence="1 2">
    <name type="scientific">Actinoplanes octamycinicus</name>
    <dbReference type="NCBI Taxonomy" id="135948"/>
    <lineage>
        <taxon>Bacteria</taxon>
        <taxon>Bacillati</taxon>
        <taxon>Actinomycetota</taxon>
        <taxon>Actinomycetes</taxon>
        <taxon>Micromonosporales</taxon>
        <taxon>Micromonosporaceae</taxon>
        <taxon>Actinoplanes</taxon>
    </lineage>
</organism>
<sequence>MAAIAAVVAGVVLLGGYAFTEAVLKNRRQSFRARFGSFNDFRDAVDQDRFRAIRDTEGETKAIRALRQEFPGVPLDEAVRLIRVI</sequence>
<proteinExistence type="predicted"/>
<reference evidence="1 2" key="1">
    <citation type="submission" date="2020-08" db="EMBL/GenBank/DDBJ databases">
        <title>Sequencing the genomes of 1000 actinobacteria strains.</title>
        <authorList>
            <person name="Klenk H.-P."/>
        </authorList>
    </citation>
    <scope>NUCLEOTIDE SEQUENCE [LARGE SCALE GENOMIC DNA]</scope>
    <source>
        <strain evidence="1 2">DSM 45809</strain>
    </source>
</reference>
<gene>
    <name evidence="1" type="ORF">BJY16_001434</name>
</gene>
<accession>A0A7W7GTG5</accession>
<evidence type="ECO:0000313" key="1">
    <source>
        <dbReference type="EMBL" id="MBB4737975.1"/>
    </source>
</evidence>
<dbReference type="RefSeq" id="WP_185038314.1">
    <property type="nucleotide sequence ID" value="NZ_BAABFG010000005.1"/>
</dbReference>
<comment type="caution">
    <text evidence="1">The sequence shown here is derived from an EMBL/GenBank/DDBJ whole genome shotgun (WGS) entry which is preliminary data.</text>
</comment>